<evidence type="ECO:0008006" key="3">
    <source>
        <dbReference type="Google" id="ProtNLM"/>
    </source>
</evidence>
<dbReference type="OrthoDB" id="1261838at2"/>
<organism evidence="1 2">
    <name type="scientific">Chryseobacterium luteum</name>
    <dbReference type="NCBI Taxonomy" id="421531"/>
    <lineage>
        <taxon>Bacteria</taxon>
        <taxon>Pseudomonadati</taxon>
        <taxon>Bacteroidota</taxon>
        <taxon>Flavobacteriia</taxon>
        <taxon>Flavobacteriales</taxon>
        <taxon>Weeksellaceae</taxon>
        <taxon>Chryseobacterium group</taxon>
        <taxon>Chryseobacterium</taxon>
    </lineage>
</organism>
<dbReference type="RefSeq" id="WP_034706568.1">
    <property type="nucleotide sequence ID" value="NZ_JPRO01000015.1"/>
</dbReference>
<protein>
    <recommendedName>
        <fullName evidence="3">DUF5689 domain-containing protein</fullName>
    </recommendedName>
</protein>
<dbReference type="AlphaFoldDB" id="A0A085ZB71"/>
<evidence type="ECO:0000313" key="1">
    <source>
        <dbReference type="EMBL" id="KFF01685.1"/>
    </source>
</evidence>
<keyword evidence="2" id="KW-1185">Reference proteome</keyword>
<name>A0A085ZB71_9FLAO</name>
<dbReference type="Proteomes" id="UP000028703">
    <property type="component" value="Unassembled WGS sequence"/>
</dbReference>
<gene>
    <name evidence="1" type="ORF">IX38_16585</name>
</gene>
<sequence>MYACSKTKQAGNEHGFSKEKINNKDIKEFIGKSITVTGKTVNMKLGAVLISENGESIWMDGLDSWPDGYYVKDDDLNTKTVKVTGTIIEESDLPVFIPNENDSIIQQGIPKPKGSDLQQASHRYLLKDYKYSIIK</sequence>
<proteinExistence type="predicted"/>
<comment type="caution">
    <text evidence="1">The sequence shown here is derived from an EMBL/GenBank/DDBJ whole genome shotgun (WGS) entry which is preliminary data.</text>
</comment>
<evidence type="ECO:0000313" key="2">
    <source>
        <dbReference type="Proteomes" id="UP000028703"/>
    </source>
</evidence>
<reference evidence="1 2" key="1">
    <citation type="submission" date="2014-07" db="EMBL/GenBank/DDBJ databases">
        <title>Genome of Chryseobacterium luteum DSM 18605.</title>
        <authorList>
            <person name="Stropko S.J."/>
            <person name="Pipes S.E."/>
            <person name="Newman J.D."/>
        </authorList>
    </citation>
    <scope>NUCLEOTIDE SEQUENCE [LARGE SCALE GENOMIC DNA]</scope>
    <source>
        <strain evidence="1 2">DSM 18605</strain>
    </source>
</reference>
<dbReference type="STRING" id="421531.IX38_16585"/>
<dbReference type="eggNOG" id="ENOG502ZWPZ">
    <property type="taxonomic scope" value="Bacteria"/>
</dbReference>
<dbReference type="EMBL" id="JPRO01000015">
    <property type="protein sequence ID" value="KFF01685.1"/>
    <property type="molecule type" value="Genomic_DNA"/>
</dbReference>
<accession>A0A085ZB71</accession>